<comment type="caution">
    <text evidence="1">The sequence shown here is derived from an EMBL/GenBank/DDBJ whole genome shotgun (WGS) entry which is preliminary data.</text>
</comment>
<dbReference type="Proteomes" id="UP000828390">
    <property type="component" value="Unassembled WGS sequence"/>
</dbReference>
<protein>
    <submittedName>
        <fullName evidence="1">Uncharacterized protein</fullName>
    </submittedName>
</protein>
<organism evidence="1 2">
    <name type="scientific">Dreissena polymorpha</name>
    <name type="common">Zebra mussel</name>
    <name type="synonym">Mytilus polymorpha</name>
    <dbReference type="NCBI Taxonomy" id="45954"/>
    <lineage>
        <taxon>Eukaryota</taxon>
        <taxon>Metazoa</taxon>
        <taxon>Spiralia</taxon>
        <taxon>Lophotrochozoa</taxon>
        <taxon>Mollusca</taxon>
        <taxon>Bivalvia</taxon>
        <taxon>Autobranchia</taxon>
        <taxon>Heteroconchia</taxon>
        <taxon>Euheterodonta</taxon>
        <taxon>Imparidentia</taxon>
        <taxon>Neoheterodontei</taxon>
        <taxon>Myida</taxon>
        <taxon>Dreissenoidea</taxon>
        <taxon>Dreissenidae</taxon>
        <taxon>Dreissena</taxon>
    </lineage>
</organism>
<name>A0A9D4CFZ0_DREPO</name>
<gene>
    <name evidence="1" type="ORF">DPMN_050354</name>
</gene>
<reference evidence="1" key="1">
    <citation type="journal article" date="2019" name="bioRxiv">
        <title>The Genome of the Zebra Mussel, Dreissena polymorpha: A Resource for Invasive Species Research.</title>
        <authorList>
            <person name="McCartney M.A."/>
            <person name="Auch B."/>
            <person name="Kono T."/>
            <person name="Mallez S."/>
            <person name="Zhang Y."/>
            <person name="Obille A."/>
            <person name="Becker A."/>
            <person name="Abrahante J.E."/>
            <person name="Garbe J."/>
            <person name="Badalamenti J.P."/>
            <person name="Herman A."/>
            <person name="Mangelson H."/>
            <person name="Liachko I."/>
            <person name="Sullivan S."/>
            <person name="Sone E.D."/>
            <person name="Koren S."/>
            <person name="Silverstein K.A.T."/>
            <person name="Beckman K.B."/>
            <person name="Gohl D.M."/>
        </authorList>
    </citation>
    <scope>NUCLEOTIDE SEQUENCE</scope>
    <source>
        <strain evidence="1">Duluth1</strain>
        <tissue evidence="1">Whole animal</tissue>
    </source>
</reference>
<evidence type="ECO:0000313" key="2">
    <source>
        <dbReference type="Proteomes" id="UP000828390"/>
    </source>
</evidence>
<sequence length="79" mass="8845">MGQRISQLPTCNVLTVTVYKAKTTTIKRSNTFSVLMAAIGTCRMGAKEKVSRSETTLLRSQIDVNVLHFIENRFTPNNL</sequence>
<evidence type="ECO:0000313" key="1">
    <source>
        <dbReference type="EMBL" id="KAH3724534.1"/>
    </source>
</evidence>
<dbReference type="EMBL" id="JAIWYP010000012">
    <property type="protein sequence ID" value="KAH3724534.1"/>
    <property type="molecule type" value="Genomic_DNA"/>
</dbReference>
<accession>A0A9D4CFZ0</accession>
<reference evidence="1" key="2">
    <citation type="submission" date="2020-11" db="EMBL/GenBank/DDBJ databases">
        <authorList>
            <person name="McCartney M.A."/>
            <person name="Auch B."/>
            <person name="Kono T."/>
            <person name="Mallez S."/>
            <person name="Becker A."/>
            <person name="Gohl D.M."/>
            <person name="Silverstein K.A.T."/>
            <person name="Koren S."/>
            <person name="Bechman K.B."/>
            <person name="Herman A."/>
            <person name="Abrahante J.E."/>
            <person name="Garbe J."/>
        </authorList>
    </citation>
    <scope>NUCLEOTIDE SEQUENCE</scope>
    <source>
        <strain evidence="1">Duluth1</strain>
        <tissue evidence="1">Whole animal</tissue>
    </source>
</reference>
<keyword evidence="2" id="KW-1185">Reference proteome</keyword>
<dbReference type="AlphaFoldDB" id="A0A9D4CFZ0"/>
<proteinExistence type="predicted"/>